<dbReference type="GO" id="GO:0005524">
    <property type="term" value="F:ATP binding"/>
    <property type="evidence" value="ECO:0007669"/>
    <property type="project" value="UniProtKB-KW"/>
</dbReference>
<evidence type="ECO:0000256" key="14">
    <source>
        <dbReference type="NCBIfam" id="TIGR00414"/>
    </source>
</evidence>
<evidence type="ECO:0000256" key="13">
    <source>
        <dbReference type="ARBA" id="ARBA00048823"/>
    </source>
</evidence>
<dbReference type="AlphaFoldDB" id="A0A955LJF9"/>
<dbReference type="InterPro" id="IPR015866">
    <property type="entry name" value="Ser-tRNA-synth_1_N"/>
</dbReference>
<dbReference type="PANTHER" id="PTHR43697">
    <property type="entry name" value="SERYL-TRNA SYNTHETASE"/>
    <property type="match status" value="1"/>
</dbReference>
<dbReference type="InterPro" id="IPR002314">
    <property type="entry name" value="aa-tRNA-synt_IIb"/>
</dbReference>
<comment type="subcellular location">
    <subcellularLocation>
        <location evidence="1">Cytoplasm</location>
    </subcellularLocation>
</comment>
<keyword evidence="9" id="KW-0648">Protein biosynthesis</keyword>
<dbReference type="PANTHER" id="PTHR43697:SF1">
    <property type="entry name" value="SERINE--TRNA LIGASE"/>
    <property type="match status" value="1"/>
</dbReference>
<evidence type="ECO:0000313" key="19">
    <source>
        <dbReference type="EMBL" id="MCA9391609.1"/>
    </source>
</evidence>
<dbReference type="InterPro" id="IPR006195">
    <property type="entry name" value="aa-tRNA-synth_II"/>
</dbReference>
<evidence type="ECO:0000259" key="18">
    <source>
        <dbReference type="PROSITE" id="PS50862"/>
    </source>
</evidence>
<dbReference type="Gene3D" id="1.10.287.40">
    <property type="entry name" value="Serine-tRNA synthetase, tRNA binding domain"/>
    <property type="match status" value="1"/>
</dbReference>
<evidence type="ECO:0000256" key="12">
    <source>
        <dbReference type="ARBA" id="ARBA00047929"/>
    </source>
</evidence>
<keyword evidence="10" id="KW-0030">Aminoacyl-tRNA synthetase</keyword>
<comment type="pathway">
    <text evidence="2">Aminoacyl-tRNA biosynthesis; selenocysteinyl-tRNA(Sec) biosynthesis; L-seryl-tRNA(Sec) from L-serine and tRNA(Sec): step 1/1.</text>
</comment>
<evidence type="ECO:0000256" key="6">
    <source>
        <dbReference type="ARBA" id="ARBA00022598"/>
    </source>
</evidence>
<feature type="site" description="Important for serine binding" evidence="15">
    <location>
        <position position="418"/>
    </location>
</feature>
<accession>A0A955LJF9</accession>
<dbReference type="Gene3D" id="3.30.930.10">
    <property type="entry name" value="Bira Bifunctional Protein, Domain 2"/>
    <property type="match status" value="1"/>
</dbReference>
<dbReference type="GO" id="GO:0004828">
    <property type="term" value="F:serine-tRNA ligase activity"/>
    <property type="evidence" value="ECO:0007669"/>
    <property type="project" value="UniProtKB-UniRule"/>
</dbReference>
<evidence type="ECO:0000256" key="16">
    <source>
        <dbReference type="PIRSR" id="PIRSR001529-2"/>
    </source>
</evidence>
<dbReference type="PROSITE" id="PS50862">
    <property type="entry name" value="AA_TRNA_LIGASE_II"/>
    <property type="match status" value="1"/>
</dbReference>
<feature type="binding site" evidence="15">
    <location>
        <position position="295"/>
    </location>
    <ligand>
        <name>L-serine</name>
        <dbReference type="ChEBI" id="CHEBI:33384"/>
    </ligand>
</feature>
<feature type="coiled-coil region" evidence="17">
    <location>
        <begin position="78"/>
        <end position="105"/>
    </location>
</feature>
<evidence type="ECO:0000313" key="20">
    <source>
        <dbReference type="Proteomes" id="UP000751518"/>
    </source>
</evidence>
<keyword evidence="5" id="KW-0963">Cytoplasm</keyword>
<comment type="catalytic activity">
    <reaction evidence="13">
        <text>tRNA(Ser) + L-serine + ATP = L-seryl-tRNA(Ser) + AMP + diphosphate + H(+)</text>
        <dbReference type="Rhea" id="RHEA:12292"/>
        <dbReference type="Rhea" id="RHEA-COMP:9669"/>
        <dbReference type="Rhea" id="RHEA-COMP:9703"/>
        <dbReference type="ChEBI" id="CHEBI:15378"/>
        <dbReference type="ChEBI" id="CHEBI:30616"/>
        <dbReference type="ChEBI" id="CHEBI:33019"/>
        <dbReference type="ChEBI" id="CHEBI:33384"/>
        <dbReference type="ChEBI" id="CHEBI:78442"/>
        <dbReference type="ChEBI" id="CHEBI:78533"/>
        <dbReference type="ChEBI" id="CHEBI:456215"/>
        <dbReference type="EC" id="6.1.1.11"/>
    </reaction>
</comment>
<dbReference type="Pfam" id="PF00587">
    <property type="entry name" value="tRNA-synt_2b"/>
    <property type="match status" value="1"/>
</dbReference>
<sequence>MLSLPHSKESKIDMLDINFIRENPDQVKENIKRRGLTGEQFDVDAFLGIDTKRNGLMTRADELRARRNEMSSVHDRPSPEVIEEGKRLKEEIKKIEEELSVINNQWQWHMDWFPNMLDESVPDGAGDEDNVEFIAWVPVKGYLSEDEVGGRDKSSAAMPKLDFEPKDHLELGESLDLIDIQQSALVSGSRFAYLKNEAALMQYGLFEILKKKLLHEGFTPMVVPLMVRERALYGSAHFPGDADQVYKIDSDAVEDNNQLYLVGSSEPSLFSYYMDKVVDEKDLPQKFFAYTTCFRTEVGSWGKDVRGIKRVHQFDKLEMDLICKPEESDAMQEYLREINEWFFQQLGLPYHVITMCAGDAGYFATSKKYDFEVWLPSQGEFIELGSNTNAKDYQARRYNTKYVDADGKRQFVHNVNDTGCPMGRTIIAILDNYQQKDGSVVVPEVLRDYVGKDVIAPRSN</sequence>
<comment type="caution">
    <text evidence="19">The sequence shown here is derived from an EMBL/GenBank/DDBJ whole genome shotgun (WGS) entry which is preliminary data.</text>
</comment>
<dbReference type="GO" id="GO:0005737">
    <property type="term" value="C:cytoplasm"/>
    <property type="evidence" value="ECO:0007669"/>
    <property type="project" value="UniProtKB-SubCell"/>
</dbReference>
<organism evidence="19 20">
    <name type="scientific">candidate division WWE3 bacterium</name>
    <dbReference type="NCBI Taxonomy" id="2053526"/>
    <lineage>
        <taxon>Bacteria</taxon>
        <taxon>Katanobacteria</taxon>
    </lineage>
</organism>
<reference evidence="19" key="2">
    <citation type="journal article" date="2021" name="Microbiome">
        <title>Successional dynamics and alternative stable states in a saline activated sludge microbial community over 9 years.</title>
        <authorList>
            <person name="Wang Y."/>
            <person name="Ye J."/>
            <person name="Ju F."/>
            <person name="Liu L."/>
            <person name="Boyd J.A."/>
            <person name="Deng Y."/>
            <person name="Parks D.H."/>
            <person name="Jiang X."/>
            <person name="Yin X."/>
            <person name="Woodcroft B.J."/>
            <person name="Tyson G.W."/>
            <person name="Hugenholtz P."/>
            <person name="Polz M.F."/>
            <person name="Zhang T."/>
        </authorList>
    </citation>
    <scope>NUCLEOTIDE SEQUENCE</scope>
    <source>
        <strain evidence="19">HKST-UBA03</strain>
    </source>
</reference>
<dbReference type="EC" id="6.1.1.11" evidence="4 14"/>
<evidence type="ECO:0000256" key="10">
    <source>
        <dbReference type="ARBA" id="ARBA00023146"/>
    </source>
</evidence>
<dbReference type="Pfam" id="PF02403">
    <property type="entry name" value="Seryl_tRNA_N"/>
    <property type="match status" value="1"/>
</dbReference>
<dbReference type="Proteomes" id="UP000751518">
    <property type="component" value="Unassembled WGS sequence"/>
</dbReference>
<feature type="domain" description="Aminoacyl-transfer RNA synthetases class-II family profile" evidence="18">
    <location>
        <begin position="167"/>
        <end position="443"/>
    </location>
</feature>
<evidence type="ECO:0000256" key="8">
    <source>
        <dbReference type="ARBA" id="ARBA00022840"/>
    </source>
</evidence>
<feature type="binding site" evidence="15">
    <location>
        <position position="318"/>
    </location>
    <ligand>
        <name>L-serine</name>
        <dbReference type="ChEBI" id="CHEBI:33384"/>
    </ligand>
</feature>
<reference evidence="19" key="1">
    <citation type="submission" date="2020-04" db="EMBL/GenBank/DDBJ databases">
        <authorList>
            <person name="Zhang T."/>
        </authorList>
    </citation>
    <scope>NUCLEOTIDE SEQUENCE</scope>
    <source>
        <strain evidence="19">HKST-UBA03</strain>
    </source>
</reference>
<keyword evidence="17" id="KW-0175">Coiled coil</keyword>
<dbReference type="SUPFAM" id="SSF46589">
    <property type="entry name" value="tRNA-binding arm"/>
    <property type="match status" value="1"/>
</dbReference>
<protein>
    <recommendedName>
        <fullName evidence="11 14">Serine--tRNA ligase</fullName>
        <ecNumber evidence="4 14">6.1.1.11</ecNumber>
    </recommendedName>
</protein>
<keyword evidence="8 16" id="KW-0067">ATP-binding</keyword>
<feature type="binding site" evidence="16">
    <location>
        <begin position="295"/>
        <end position="297"/>
    </location>
    <ligand>
        <name>ATP</name>
        <dbReference type="ChEBI" id="CHEBI:30616"/>
    </ligand>
</feature>
<dbReference type="PRINTS" id="PR00981">
    <property type="entry name" value="TRNASYNTHSER"/>
</dbReference>
<dbReference type="InterPro" id="IPR010978">
    <property type="entry name" value="tRNA-bd_arm"/>
</dbReference>
<dbReference type="NCBIfam" id="TIGR00414">
    <property type="entry name" value="serS"/>
    <property type="match status" value="1"/>
</dbReference>
<feature type="binding site" evidence="16">
    <location>
        <begin position="383"/>
        <end position="386"/>
    </location>
    <ligand>
        <name>ATP</name>
        <dbReference type="ChEBI" id="CHEBI:30616"/>
    </ligand>
</feature>
<keyword evidence="6 19" id="KW-0436">Ligase</keyword>
<evidence type="ECO:0000256" key="17">
    <source>
        <dbReference type="SAM" id="Coils"/>
    </source>
</evidence>
<dbReference type="InterPro" id="IPR045864">
    <property type="entry name" value="aa-tRNA-synth_II/BPL/LPL"/>
</dbReference>
<proteinExistence type="inferred from homology"/>
<evidence type="ECO:0000256" key="2">
    <source>
        <dbReference type="ARBA" id="ARBA00005045"/>
    </source>
</evidence>
<evidence type="ECO:0000256" key="4">
    <source>
        <dbReference type="ARBA" id="ARBA00012840"/>
    </source>
</evidence>
<evidence type="ECO:0000256" key="11">
    <source>
        <dbReference type="ARBA" id="ARBA00039158"/>
    </source>
</evidence>
<dbReference type="InterPro" id="IPR042103">
    <property type="entry name" value="SerRS_1_N_sf"/>
</dbReference>
<gene>
    <name evidence="19" type="primary">serS</name>
    <name evidence="19" type="ORF">KC614_00200</name>
</gene>
<feature type="binding site" evidence="15">
    <location>
        <position position="416"/>
    </location>
    <ligand>
        <name>L-serine</name>
        <dbReference type="ChEBI" id="CHEBI:33384"/>
    </ligand>
</feature>
<keyword evidence="7" id="KW-0547">Nucleotide-binding</keyword>
<evidence type="ECO:0000256" key="5">
    <source>
        <dbReference type="ARBA" id="ARBA00022490"/>
    </source>
</evidence>
<comment type="similarity">
    <text evidence="3">Belongs to the class-II aminoacyl-tRNA synthetase family. Type-1 seryl-tRNA synthetase subfamily.</text>
</comment>
<comment type="catalytic activity">
    <reaction evidence="12">
        <text>tRNA(Sec) + L-serine + ATP = L-seryl-tRNA(Sec) + AMP + diphosphate + H(+)</text>
        <dbReference type="Rhea" id="RHEA:42580"/>
        <dbReference type="Rhea" id="RHEA-COMP:9742"/>
        <dbReference type="Rhea" id="RHEA-COMP:10128"/>
        <dbReference type="ChEBI" id="CHEBI:15378"/>
        <dbReference type="ChEBI" id="CHEBI:30616"/>
        <dbReference type="ChEBI" id="CHEBI:33019"/>
        <dbReference type="ChEBI" id="CHEBI:33384"/>
        <dbReference type="ChEBI" id="CHEBI:78442"/>
        <dbReference type="ChEBI" id="CHEBI:78533"/>
        <dbReference type="ChEBI" id="CHEBI:456215"/>
        <dbReference type="EC" id="6.1.1.11"/>
    </reaction>
</comment>
<dbReference type="GO" id="GO:0006434">
    <property type="term" value="P:seryl-tRNA aminoacylation"/>
    <property type="evidence" value="ECO:0007669"/>
    <property type="project" value="UniProtKB-UniRule"/>
</dbReference>
<evidence type="ECO:0000256" key="15">
    <source>
        <dbReference type="PIRSR" id="PIRSR001529-1"/>
    </source>
</evidence>
<dbReference type="PIRSF" id="PIRSF001529">
    <property type="entry name" value="Ser-tRNA-synth_IIa"/>
    <property type="match status" value="1"/>
</dbReference>
<evidence type="ECO:0000256" key="9">
    <source>
        <dbReference type="ARBA" id="ARBA00022917"/>
    </source>
</evidence>
<dbReference type="EMBL" id="JAGQKZ010000001">
    <property type="protein sequence ID" value="MCA9391609.1"/>
    <property type="molecule type" value="Genomic_DNA"/>
</dbReference>
<dbReference type="SUPFAM" id="SSF55681">
    <property type="entry name" value="Class II aaRS and biotin synthetases"/>
    <property type="match status" value="1"/>
</dbReference>
<dbReference type="InterPro" id="IPR002317">
    <property type="entry name" value="Ser-tRNA-ligase_type_1"/>
</dbReference>
<evidence type="ECO:0000256" key="1">
    <source>
        <dbReference type="ARBA" id="ARBA00004496"/>
    </source>
</evidence>
<feature type="binding site" evidence="16">
    <location>
        <begin position="311"/>
        <end position="314"/>
    </location>
    <ligand>
        <name>ATP</name>
        <dbReference type="ChEBI" id="CHEBI:30616"/>
    </ligand>
</feature>
<evidence type="ECO:0000256" key="7">
    <source>
        <dbReference type="ARBA" id="ARBA00022741"/>
    </source>
</evidence>
<evidence type="ECO:0000256" key="3">
    <source>
        <dbReference type="ARBA" id="ARBA00010728"/>
    </source>
</evidence>
<name>A0A955LJF9_UNCKA</name>